<feature type="transmembrane region" description="Helical" evidence="1">
    <location>
        <begin position="52"/>
        <end position="75"/>
    </location>
</feature>
<sequence>SPEKAEIFGYASSEDLFKAYGFAGRLAEKERSDESTHPQLDSSSSLLTPHEWLWAVDIPVLLLMTIGMKFLVCFYQAYFVKLQK</sequence>
<name>A0A2C6KE18_9APIC</name>
<keyword evidence="1" id="KW-0472">Membrane</keyword>
<reference evidence="2 3" key="1">
    <citation type="journal article" date="2017" name="Int. J. Parasitol.">
        <title>The genome of the protozoan parasite Cystoisospora suis and a reverse vaccinology approach to identify vaccine candidates.</title>
        <authorList>
            <person name="Palmieri N."/>
            <person name="Shrestha A."/>
            <person name="Ruttkowski B."/>
            <person name="Beck T."/>
            <person name="Vogl C."/>
            <person name="Tomley F."/>
            <person name="Blake D.P."/>
            <person name="Joachim A."/>
        </authorList>
    </citation>
    <scope>NUCLEOTIDE SEQUENCE [LARGE SCALE GENOMIC DNA]</scope>
    <source>
        <strain evidence="2 3">Wien I</strain>
    </source>
</reference>
<dbReference type="GeneID" id="94434835"/>
<dbReference type="RefSeq" id="XP_067916400.1">
    <property type="nucleotide sequence ID" value="XM_068071624.1"/>
</dbReference>
<evidence type="ECO:0000313" key="3">
    <source>
        <dbReference type="Proteomes" id="UP000221165"/>
    </source>
</evidence>
<accession>A0A2C6KE18</accession>
<comment type="caution">
    <text evidence="2">The sequence shown here is derived from an EMBL/GenBank/DDBJ whole genome shotgun (WGS) entry which is preliminary data.</text>
</comment>
<feature type="non-terminal residue" evidence="2">
    <location>
        <position position="1"/>
    </location>
</feature>
<keyword evidence="1" id="KW-0812">Transmembrane</keyword>
<dbReference type="EMBL" id="MIGC01012938">
    <property type="protein sequence ID" value="PHJ14664.1"/>
    <property type="molecule type" value="Genomic_DNA"/>
</dbReference>
<evidence type="ECO:0000256" key="1">
    <source>
        <dbReference type="SAM" id="Phobius"/>
    </source>
</evidence>
<dbReference type="VEuPathDB" id="ToxoDB:CSUI_011526"/>
<dbReference type="AlphaFoldDB" id="A0A2C6KE18"/>
<gene>
    <name evidence="2" type="ORF">CSUI_011526</name>
</gene>
<keyword evidence="1" id="KW-1133">Transmembrane helix</keyword>
<organism evidence="2 3">
    <name type="scientific">Cystoisospora suis</name>
    <dbReference type="NCBI Taxonomy" id="483139"/>
    <lineage>
        <taxon>Eukaryota</taxon>
        <taxon>Sar</taxon>
        <taxon>Alveolata</taxon>
        <taxon>Apicomplexa</taxon>
        <taxon>Conoidasida</taxon>
        <taxon>Coccidia</taxon>
        <taxon>Eucoccidiorida</taxon>
        <taxon>Eimeriorina</taxon>
        <taxon>Sarcocystidae</taxon>
        <taxon>Cystoisospora</taxon>
    </lineage>
</organism>
<keyword evidence="2" id="KW-0067">ATP-binding</keyword>
<keyword evidence="3" id="KW-1185">Reference proteome</keyword>
<proteinExistence type="predicted"/>
<evidence type="ECO:0000313" key="2">
    <source>
        <dbReference type="EMBL" id="PHJ14664.1"/>
    </source>
</evidence>
<protein>
    <submittedName>
        <fullName evidence="2">Atp-binding cassette g family transporter abcg87</fullName>
    </submittedName>
</protein>
<dbReference type="Proteomes" id="UP000221165">
    <property type="component" value="Unassembled WGS sequence"/>
</dbReference>
<keyword evidence="2" id="KW-0547">Nucleotide-binding</keyword>
<dbReference type="GO" id="GO:0005524">
    <property type="term" value="F:ATP binding"/>
    <property type="evidence" value="ECO:0007669"/>
    <property type="project" value="UniProtKB-KW"/>
</dbReference>